<protein>
    <submittedName>
        <fullName evidence="1">Uncharacterized protein</fullName>
    </submittedName>
</protein>
<name>A0ABS8W3R9_DATST</name>
<keyword evidence="2" id="KW-1185">Reference proteome</keyword>
<organism evidence="1 2">
    <name type="scientific">Datura stramonium</name>
    <name type="common">Jimsonweed</name>
    <name type="synonym">Common thornapple</name>
    <dbReference type="NCBI Taxonomy" id="4076"/>
    <lineage>
        <taxon>Eukaryota</taxon>
        <taxon>Viridiplantae</taxon>
        <taxon>Streptophyta</taxon>
        <taxon>Embryophyta</taxon>
        <taxon>Tracheophyta</taxon>
        <taxon>Spermatophyta</taxon>
        <taxon>Magnoliopsida</taxon>
        <taxon>eudicotyledons</taxon>
        <taxon>Gunneridae</taxon>
        <taxon>Pentapetalae</taxon>
        <taxon>asterids</taxon>
        <taxon>lamiids</taxon>
        <taxon>Solanales</taxon>
        <taxon>Solanaceae</taxon>
        <taxon>Solanoideae</taxon>
        <taxon>Datureae</taxon>
        <taxon>Datura</taxon>
    </lineage>
</organism>
<dbReference type="EMBL" id="JACEIK010006348">
    <property type="protein sequence ID" value="MCE2055546.1"/>
    <property type="molecule type" value="Genomic_DNA"/>
</dbReference>
<reference evidence="1 2" key="1">
    <citation type="journal article" date="2021" name="BMC Genomics">
        <title>Datura genome reveals duplications of psychoactive alkaloid biosynthetic genes and high mutation rate following tissue culture.</title>
        <authorList>
            <person name="Rajewski A."/>
            <person name="Carter-House D."/>
            <person name="Stajich J."/>
            <person name="Litt A."/>
        </authorList>
    </citation>
    <scope>NUCLEOTIDE SEQUENCE [LARGE SCALE GENOMIC DNA]</scope>
    <source>
        <strain evidence="1">AR-01</strain>
    </source>
</reference>
<proteinExistence type="predicted"/>
<gene>
    <name evidence="1" type="ORF">HAX54_042853</name>
</gene>
<evidence type="ECO:0000313" key="2">
    <source>
        <dbReference type="Proteomes" id="UP000823775"/>
    </source>
</evidence>
<accession>A0ABS8W3R9</accession>
<evidence type="ECO:0000313" key="1">
    <source>
        <dbReference type="EMBL" id="MCE2055546.1"/>
    </source>
</evidence>
<comment type="caution">
    <text evidence="1">The sequence shown here is derived from an EMBL/GenBank/DDBJ whole genome shotgun (WGS) entry which is preliminary data.</text>
</comment>
<sequence>MRDLKINRENIPAPLVHTNSRRRTRSSTDFSGWEAVGLTEKREGGSTIFLFVCFGGFWASGREGRVVREAGRGVWGSGWSRREGGGRRRGEGEVVREIVKKERVCVVGTMGWKEGFGQSLDGAGRFDGLLGRVK</sequence>
<dbReference type="Proteomes" id="UP000823775">
    <property type="component" value="Unassembled WGS sequence"/>
</dbReference>